<evidence type="ECO:0000259" key="3">
    <source>
        <dbReference type="Pfam" id="PF14088"/>
    </source>
</evidence>
<feature type="domain" description="DUF4268" evidence="3">
    <location>
        <begin position="725"/>
        <end position="857"/>
    </location>
</feature>
<dbReference type="OrthoDB" id="9798761at2"/>
<comment type="caution">
    <text evidence="4">The sequence shown here is derived from an EMBL/GenBank/DDBJ whole genome shotgun (WGS) entry which is preliminary data.</text>
</comment>
<evidence type="ECO:0000259" key="2">
    <source>
        <dbReference type="Pfam" id="PF07510"/>
    </source>
</evidence>
<evidence type="ECO:0000259" key="1">
    <source>
        <dbReference type="Pfam" id="PF03235"/>
    </source>
</evidence>
<dbReference type="Pfam" id="PF07510">
    <property type="entry name" value="GmrSD_C"/>
    <property type="match status" value="1"/>
</dbReference>
<gene>
    <name evidence="4" type="ORF">N800_01630</name>
</gene>
<keyword evidence="5" id="KW-1185">Reference proteome</keyword>
<feature type="domain" description="GmrSD restriction endonucleases N-terminal" evidence="1">
    <location>
        <begin position="12"/>
        <end position="221"/>
    </location>
</feature>
<dbReference type="AlphaFoldDB" id="A0A0A0EVQ0"/>
<feature type="domain" description="GmrSD restriction endonucleases C-terminal" evidence="2">
    <location>
        <begin position="407"/>
        <end position="537"/>
    </location>
</feature>
<proteinExistence type="predicted"/>
<dbReference type="STRING" id="1385517.N800_01630"/>
<dbReference type="PANTHER" id="PTHR35149">
    <property type="entry name" value="SLL5132 PROTEIN"/>
    <property type="match status" value="1"/>
</dbReference>
<dbReference type="eggNOG" id="COG1479">
    <property type="taxonomic scope" value="Bacteria"/>
</dbReference>
<dbReference type="RefSeq" id="WP_036136240.1">
    <property type="nucleotide sequence ID" value="NZ_AVPU01000008.1"/>
</dbReference>
<dbReference type="InterPro" id="IPR011089">
    <property type="entry name" value="GmrSD_C"/>
</dbReference>
<dbReference type="EMBL" id="AVPU01000008">
    <property type="protein sequence ID" value="KGM55006.1"/>
    <property type="molecule type" value="Genomic_DNA"/>
</dbReference>
<dbReference type="InterPro" id="IPR004919">
    <property type="entry name" value="GmrSD_N"/>
</dbReference>
<dbReference type="Pfam" id="PF03235">
    <property type="entry name" value="GmrSD_N"/>
    <property type="match status" value="1"/>
</dbReference>
<evidence type="ECO:0000313" key="4">
    <source>
        <dbReference type="EMBL" id="KGM55006.1"/>
    </source>
</evidence>
<name>A0A0A0EVQ0_9GAMM</name>
<protein>
    <recommendedName>
        <fullName evidence="6">DUF4268 domain-containing protein</fullName>
    </recommendedName>
</protein>
<accession>A0A0A0EVQ0</accession>
<organism evidence="4 5">
    <name type="scientific">Lysobacter daejeonensis GH1-9</name>
    <dbReference type="NCBI Taxonomy" id="1385517"/>
    <lineage>
        <taxon>Bacteria</taxon>
        <taxon>Pseudomonadati</taxon>
        <taxon>Pseudomonadota</taxon>
        <taxon>Gammaproteobacteria</taxon>
        <taxon>Lysobacterales</taxon>
        <taxon>Lysobacteraceae</taxon>
        <taxon>Aerolutibacter</taxon>
    </lineage>
</organism>
<dbReference type="Proteomes" id="UP000029998">
    <property type="component" value="Unassembled WGS sequence"/>
</dbReference>
<evidence type="ECO:0008006" key="6">
    <source>
        <dbReference type="Google" id="ProtNLM"/>
    </source>
</evidence>
<dbReference type="PANTHER" id="PTHR35149:SF2">
    <property type="entry name" value="DUF262 DOMAIN-CONTAINING PROTEIN"/>
    <property type="match status" value="1"/>
</dbReference>
<dbReference type="Pfam" id="PF14088">
    <property type="entry name" value="DUF4268"/>
    <property type="match status" value="1"/>
</dbReference>
<sequence length="863" mass="97770">MKAIIHSLGQVLYSPSQYVIPVFQRHYRWELPQWQRLWDSLEEIQQPGKTGNHFMGFLVYVVGSTPQPGQPTRFHLIDGQQRLTTLSLLLASIRNVARRTAQEELAQEIHEDYLVHPRRKGEQRYRLLPKEHDQTAYLAIVDDKPPAPGRMAQAVAFFERMLHARADEQPAALRRLFEVVCQRLDFMGATLESENAYSIFKSLNSTGVPLSQADLIRNFVFMHVPPDAQDEFDAERWNPLEARFAAGDGRLDEERFARFFRDLLMADGQYVPPKLTFATFEARHEATGFAPDTLAAQLAQRAEQYAVIGSRAPDSSVALTRALARLNRLDSSTTFPLLLWLFAQRDAGQLDDAGLARAVDMLCGFILRRFVAGETSRGYGEMFVRAIRDSQGEPVAALEQFLLQRGWPEDARFIEAFTRFPLYKRGYAREVLEALELARGHKEQGSLTQAQIEHILPQTLSDDWADALGDDAERVHGEWLHRPGNLTLSAYNQEVGNQGFTVKRARFAQSNISLTREVGDYPHWGEAEILERGERMAMDAAALWQGPKEAYAAEADTAQEQEARSVRLAFWTGFAEHLAAAHSLLPQLVPESKRVVRLQSGIPHLRLAMRYKLQDGSVALLLRFKPKARAYWHALRDDPELPNGWVGQAWEFDDGDGGDALMTLECVPASKDSAYWPALYDWLAVKLALVSDHGLPWLREAIGVSADDDDNEDDDKALTPTRQRQLAFWTQLVAHVVAQSSVVRPQKPAAQSWLNISIGRAGFGVIPTVNQQVGRLGVEIMVAGKRPKEHFKLLLAQKGSIEQQLGFELDWMELPDAHQCRIVSWRNSSHLQDQARWPEYVEWMADRIIRMDGVFRPLVKQLP</sequence>
<dbReference type="InterPro" id="IPR025364">
    <property type="entry name" value="DUF4268"/>
</dbReference>
<reference evidence="4 5" key="1">
    <citation type="submission" date="2013-08" db="EMBL/GenBank/DDBJ databases">
        <title>Genome sequencing of Lysobacter.</title>
        <authorList>
            <person name="Zhang S."/>
            <person name="Wang G."/>
        </authorList>
    </citation>
    <scope>NUCLEOTIDE SEQUENCE [LARGE SCALE GENOMIC DNA]</scope>
    <source>
        <strain evidence="4 5">GH1-9</strain>
    </source>
</reference>
<evidence type="ECO:0000313" key="5">
    <source>
        <dbReference type="Proteomes" id="UP000029998"/>
    </source>
</evidence>